<accession>A0A6J4VDL8</accession>
<feature type="region of interest" description="Disordered" evidence="1">
    <location>
        <begin position="1"/>
        <end position="27"/>
    </location>
</feature>
<evidence type="ECO:0000256" key="1">
    <source>
        <dbReference type="SAM" id="MobiDB-lite"/>
    </source>
</evidence>
<sequence>WYASLSSAGPAGRSGRCRCNRSVRSSPSHCCSIRTGSTGSVAASAGAGAAMR</sequence>
<feature type="non-terminal residue" evidence="2">
    <location>
        <position position="52"/>
    </location>
</feature>
<dbReference type="AlphaFoldDB" id="A0A6J4VDL8"/>
<protein>
    <submittedName>
        <fullName evidence="2">Uncharacterized protein</fullName>
    </submittedName>
</protein>
<name>A0A6J4VDL8_9BACT</name>
<evidence type="ECO:0000313" key="2">
    <source>
        <dbReference type="EMBL" id="CAA9575875.1"/>
    </source>
</evidence>
<proteinExistence type="predicted"/>
<dbReference type="EMBL" id="CADCWM010000680">
    <property type="protein sequence ID" value="CAA9575875.1"/>
    <property type="molecule type" value="Genomic_DNA"/>
</dbReference>
<gene>
    <name evidence="2" type="ORF">AVDCRST_MAG88-2810</name>
</gene>
<feature type="non-terminal residue" evidence="2">
    <location>
        <position position="1"/>
    </location>
</feature>
<organism evidence="2">
    <name type="scientific">uncultured Thermomicrobiales bacterium</name>
    <dbReference type="NCBI Taxonomy" id="1645740"/>
    <lineage>
        <taxon>Bacteria</taxon>
        <taxon>Pseudomonadati</taxon>
        <taxon>Thermomicrobiota</taxon>
        <taxon>Thermomicrobia</taxon>
        <taxon>Thermomicrobiales</taxon>
        <taxon>environmental samples</taxon>
    </lineage>
</organism>
<reference evidence="2" key="1">
    <citation type="submission" date="2020-02" db="EMBL/GenBank/DDBJ databases">
        <authorList>
            <person name="Meier V. D."/>
        </authorList>
    </citation>
    <scope>NUCLEOTIDE SEQUENCE</scope>
    <source>
        <strain evidence="2">AVDCRST_MAG88</strain>
    </source>
</reference>